<reference evidence="3 5" key="1">
    <citation type="submission" date="2014-03" db="EMBL/GenBank/DDBJ databases">
        <title>Complete genome sequence of a deeply braunched marine Bacteroidia bacterium Draconibacterium orientale type strain FH5T.</title>
        <authorList>
            <person name="Li X."/>
            <person name="Wang X."/>
            <person name="Xie Z."/>
            <person name="Du Z."/>
            <person name="Chen G."/>
        </authorList>
    </citation>
    <scope>NUCLEOTIDE SEQUENCE [LARGE SCALE GENOMIC DNA]</scope>
    <source>
        <strain evidence="3 5">FH5</strain>
    </source>
</reference>
<evidence type="ECO:0000259" key="1">
    <source>
        <dbReference type="Pfam" id="PF02625"/>
    </source>
</evidence>
<dbReference type="Pfam" id="PF02625">
    <property type="entry name" value="XdhC_CoxI"/>
    <property type="match status" value="1"/>
</dbReference>
<evidence type="ECO:0000313" key="3">
    <source>
        <dbReference type="EMBL" id="AHW61274.1"/>
    </source>
</evidence>
<dbReference type="HOGENOM" id="CLU_041115_1_1_10"/>
<dbReference type="Pfam" id="PF13478">
    <property type="entry name" value="XdhC_C"/>
    <property type="match status" value="1"/>
</dbReference>
<sequence>MTHELKLLFNTLKNWQQLGKKAVFVSVVDLDGSSYRRPGVRMLIREDGEYAGAVSGGCVESEIERQAQSVFRSNIPKVITYDGRYRIGCEGVIHVLIEPVELSDELLNAFNNQLESRRPFQMDSFFYTEVGEYDDVGSVLHINGADYPLNPNFKRNETAGQKCFSQTFEPLFQLFIFGAEHDAVQLSQAAKLLGWEVTVVASPEESKSCDYFPGAAALITPSFDAIDTSVIDEQTAVVLMTHSFNKDVQYLMALKDINPAYIGLLGSVNRRERVISMLLEQVPDLPLEFIEQINGPAGINIGAENASEISISILAEILSVVRKQKPVALREKVGTIHE</sequence>
<dbReference type="EMBL" id="CP007451">
    <property type="protein sequence ID" value="AHW61274.1"/>
    <property type="molecule type" value="Genomic_DNA"/>
</dbReference>
<name>X5DJH8_9BACT</name>
<accession>X5DJH8</accession>
<dbReference type="Proteomes" id="UP000023772">
    <property type="component" value="Chromosome"/>
</dbReference>
<dbReference type="OrthoDB" id="9773039at2"/>
<evidence type="ECO:0000259" key="2">
    <source>
        <dbReference type="Pfam" id="PF13478"/>
    </source>
</evidence>
<dbReference type="Proteomes" id="UP000181981">
    <property type="component" value="Unassembled WGS sequence"/>
</dbReference>
<dbReference type="PANTHER" id="PTHR30388">
    <property type="entry name" value="ALDEHYDE OXIDOREDUCTASE MOLYBDENUM COFACTOR ASSEMBLY PROTEIN"/>
    <property type="match status" value="1"/>
</dbReference>
<dbReference type="InterPro" id="IPR052698">
    <property type="entry name" value="MoCofactor_Util/Proc"/>
</dbReference>
<proteinExistence type="predicted"/>
<dbReference type="RefSeq" id="WP_038562943.1">
    <property type="nucleotide sequence ID" value="NZ_FOHT01000034.1"/>
</dbReference>
<dbReference type="EMBL" id="FOHT01000034">
    <property type="protein sequence ID" value="SET99950.1"/>
    <property type="molecule type" value="Genomic_DNA"/>
</dbReference>
<evidence type="ECO:0000313" key="4">
    <source>
        <dbReference type="EMBL" id="SET99950.1"/>
    </source>
</evidence>
<feature type="domain" description="XdhC- CoxI" evidence="1">
    <location>
        <begin position="15"/>
        <end position="82"/>
    </location>
</feature>
<evidence type="ECO:0000313" key="6">
    <source>
        <dbReference type="Proteomes" id="UP000181981"/>
    </source>
</evidence>
<dbReference type="STRING" id="1168034.FH5T_21130"/>
<feature type="domain" description="XdhC Rossmann" evidence="2">
    <location>
        <begin position="174"/>
        <end position="317"/>
    </location>
</feature>
<evidence type="ECO:0000313" key="5">
    <source>
        <dbReference type="Proteomes" id="UP000023772"/>
    </source>
</evidence>
<dbReference type="InterPro" id="IPR027051">
    <property type="entry name" value="XdhC_Rossmann_dom"/>
</dbReference>
<reference evidence="4 6" key="2">
    <citation type="submission" date="2016-10" db="EMBL/GenBank/DDBJ databases">
        <authorList>
            <person name="de Groot N.N."/>
        </authorList>
    </citation>
    <scope>NUCLEOTIDE SEQUENCE [LARGE SCALE GENOMIC DNA]</scope>
    <source>
        <strain evidence="4 6">DSM 25947</strain>
    </source>
</reference>
<dbReference type="KEGG" id="dori:FH5T_21130"/>
<protein>
    <submittedName>
        <fullName evidence="4">Xanthine and CO dehydrogenase maturation factor, XdhC/CoxF family</fullName>
    </submittedName>
    <submittedName>
        <fullName evidence="3">XshC-Cox1-family protein</fullName>
    </submittedName>
</protein>
<gene>
    <name evidence="3" type="ORF">FH5T_21130</name>
    <name evidence="4" type="ORF">SAMN05444285_13423</name>
</gene>
<dbReference type="Gene3D" id="3.40.50.720">
    <property type="entry name" value="NAD(P)-binding Rossmann-like Domain"/>
    <property type="match status" value="1"/>
</dbReference>
<dbReference type="PANTHER" id="PTHR30388:SF4">
    <property type="entry name" value="MOLYBDENUM COFACTOR INSERTION CHAPERONE PAOD"/>
    <property type="match status" value="1"/>
</dbReference>
<dbReference type="AlphaFoldDB" id="X5DJH8"/>
<organism evidence="4 6">
    <name type="scientific">Draconibacterium orientale</name>
    <dbReference type="NCBI Taxonomy" id="1168034"/>
    <lineage>
        <taxon>Bacteria</taxon>
        <taxon>Pseudomonadati</taxon>
        <taxon>Bacteroidota</taxon>
        <taxon>Bacteroidia</taxon>
        <taxon>Marinilabiliales</taxon>
        <taxon>Prolixibacteraceae</taxon>
        <taxon>Draconibacterium</taxon>
    </lineage>
</organism>
<keyword evidence="5" id="KW-1185">Reference proteome</keyword>
<dbReference type="eggNOG" id="COG1975">
    <property type="taxonomic scope" value="Bacteria"/>
</dbReference>
<dbReference type="InterPro" id="IPR003777">
    <property type="entry name" value="XdhC_CoxI"/>
</dbReference>